<dbReference type="GO" id="GO:0005765">
    <property type="term" value="C:lysosomal membrane"/>
    <property type="evidence" value="ECO:0007669"/>
    <property type="project" value="TreeGrafter"/>
</dbReference>
<sequence>RVCRMERSVCSNTLLQHPEYNSLLVTSLTIYLCAVEFSIIHVGEWPYMHQIDEDAISSFFGLASSLSKAAHAVAAILFAVMAHKMGDIKPALLAGRIITLIGCLLYLCVEFFPFDKRFVLLTAYLLFGIGFSTSPLLRALISRQSSLPNRFTAFAFVHTAHLLSILTGAVVQLAFANLPYPGFEIIPNIKVHIYTVPIWLALLTNIIVIFVIIFKLEVRKKEVEDSPISVSWLRSEFSRLRSLSLPWLLITVVILERCVVGTFPATIPVLSGPIMGAIYGKTGQETVIILAIMQTCNGTLAILLSLAFVFGNLGRIISTRLLFLISALIIVCAALLTFPYPNPDSIIQPFNETTRTGCNPNEYSWCYTNYATPFFLFIIPVAACLGFAVPSSMLSLDTIYSRLLGDIDQSVMQAVIVIIDDISHVALPLAASAVFTSSGYGAISIAIGGLFLGAAGVWMMSWRAMKPYV</sequence>
<dbReference type="InterPro" id="IPR051068">
    <property type="entry name" value="MFS_Domain-Containing_Protein"/>
</dbReference>
<accession>A0AAV5SVD5</accession>
<keyword evidence="4 5" id="KW-0472">Membrane</keyword>
<organism evidence="6 7">
    <name type="scientific">Pristionchus entomophagus</name>
    <dbReference type="NCBI Taxonomy" id="358040"/>
    <lineage>
        <taxon>Eukaryota</taxon>
        <taxon>Metazoa</taxon>
        <taxon>Ecdysozoa</taxon>
        <taxon>Nematoda</taxon>
        <taxon>Chromadorea</taxon>
        <taxon>Rhabditida</taxon>
        <taxon>Rhabditina</taxon>
        <taxon>Diplogasteromorpha</taxon>
        <taxon>Diplogasteroidea</taxon>
        <taxon>Neodiplogasteridae</taxon>
        <taxon>Pristionchus</taxon>
    </lineage>
</organism>
<feature type="transmembrane region" description="Helical" evidence="5">
    <location>
        <begin position="118"/>
        <end position="141"/>
    </location>
</feature>
<feature type="transmembrane region" description="Helical" evidence="5">
    <location>
        <begin position="247"/>
        <end position="267"/>
    </location>
</feature>
<feature type="transmembrane region" description="Helical" evidence="5">
    <location>
        <begin position="55"/>
        <end position="81"/>
    </location>
</feature>
<dbReference type="PANTHER" id="PTHR23510">
    <property type="entry name" value="INNER MEMBRANE TRANSPORT PROTEIN YAJR"/>
    <property type="match status" value="1"/>
</dbReference>
<feature type="transmembrane region" description="Helical" evidence="5">
    <location>
        <begin position="93"/>
        <end position="112"/>
    </location>
</feature>
<name>A0AAV5SVD5_9BILA</name>
<comment type="subcellular location">
    <subcellularLocation>
        <location evidence="1">Membrane</location>
        <topology evidence="1">Multi-pass membrane protein</topology>
    </subcellularLocation>
</comment>
<dbReference type="AlphaFoldDB" id="A0AAV5SVD5"/>
<evidence type="ECO:0000256" key="5">
    <source>
        <dbReference type="SAM" id="Phobius"/>
    </source>
</evidence>
<feature type="transmembrane region" description="Helical" evidence="5">
    <location>
        <begin position="321"/>
        <end position="340"/>
    </location>
</feature>
<dbReference type="SUPFAM" id="SSF103473">
    <property type="entry name" value="MFS general substrate transporter"/>
    <property type="match status" value="1"/>
</dbReference>
<dbReference type="PANTHER" id="PTHR23510:SF25">
    <property type="entry name" value="MFS DOMAIN-CONTAINING PROTEIN"/>
    <property type="match status" value="1"/>
</dbReference>
<feature type="transmembrane region" description="Helical" evidence="5">
    <location>
        <begin position="440"/>
        <end position="460"/>
    </location>
</feature>
<feature type="transmembrane region" description="Helical" evidence="5">
    <location>
        <begin position="153"/>
        <end position="176"/>
    </location>
</feature>
<dbReference type="EMBL" id="BTSX01000002">
    <property type="protein sequence ID" value="GMS83481.1"/>
    <property type="molecule type" value="Genomic_DNA"/>
</dbReference>
<evidence type="ECO:0008006" key="8">
    <source>
        <dbReference type="Google" id="ProtNLM"/>
    </source>
</evidence>
<feature type="transmembrane region" description="Helical" evidence="5">
    <location>
        <begin position="20"/>
        <end position="43"/>
    </location>
</feature>
<evidence type="ECO:0000313" key="6">
    <source>
        <dbReference type="EMBL" id="GMS83481.1"/>
    </source>
</evidence>
<evidence type="ECO:0000256" key="1">
    <source>
        <dbReference type="ARBA" id="ARBA00004141"/>
    </source>
</evidence>
<feature type="transmembrane region" description="Helical" evidence="5">
    <location>
        <begin position="196"/>
        <end position="214"/>
    </location>
</feature>
<proteinExistence type="predicted"/>
<evidence type="ECO:0000256" key="2">
    <source>
        <dbReference type="ARBA" id="ARBA00022692"/>
    </source>
</evidence>
<keyword evidence="7" id="KW-1185">Reference proteome</keyword>
<feature type="non-terminal residue" evidence="6">
    <location>
        <position position="1"/>
    </location>
</feature>
<evidence type="ECO:0000313" key="7">
    <source>
        <dbReference type="Proteomes" id="UP001432027"/>
    </source>
</evidence>
<protein>
    <recommendedName>
        <fullName evidence="8">Membrane transporter</fullName>
    </recommendedName>
</protein>
<feature type="transmembrane region" description="Helical" evidence="5">
    <location>
        <begin position="370"/>
        <end position="390"/>
    </location>
</feature>
<evidence type="ECO:0000256" key="3">
    <source>
        <dbReference type="ARBA" id="ARBA00022989"/>
    </source>
</evidence>
<keyword evidence="2 5" id="KW-0812">Transmembrane</keyword>
<dbReference type="InterPro" id="IPR036259">
    <property type="entry name" value="MFS_trans_sf"/>
</dbReference>
<keyword evidence="3 5" id="KW-1133">Transmembrane helix</keyword>
<evidence type="ECO:0000256" key="4">
    <source>
        <dbReference type="ARBA" id="ARBA00023136"/>
    </source>
</evidence>
<dbReference type="Gene3D" id="1.20.1250.20">
    <property type="entry name" value="MFS general substrate transporter like domains"/>
    <property type="match status" value="1"/>
</dbReference>
<feature type="transmembrane region" description="Helical" evidence="5">
    <location>
        <begin position="287"/>
        <end position="309"/>
    </location>
</feature>
<reference evidence="6" key="1">
    <citation type="submission" date="2023-10" db="EMBL/GenBank/DDBJ databases">
        <title>Genome assembly of Pristionchus species.</title>
        <authorList>
            <person name="Yoshida K."/>
            <person name="Sommer R.J."/>
        </authorList>
    </citation>
    <scope>NUCLEOTIDE SEQUENCE</scope>
    <source>
        <strain evidence="6">RS0144</strain>
    </source>
</reference>
<dbReference type="Proteomes" id="UP001432027">
    <property type="component" value="Unassembled WGS sequence"/>
</dbReference>
<gene>
    <name evidence="6" type="ORF">PENTCL1PPCAC_5656</name>
</gene>
<comment type="caution">
    <text evidence="6">The sequence shown here is derived from an EMBL/GenBank/DDBJ whole genome shotgun (WGS) entry which is preliminary data.</text>
</comment>